<evidence type="ECO:0000313" key="1">
    <source>
        <dbReference type="EMBL" id="KAF2109857.1"/>
    </source>
</evidence>
<keyword evidence="2" id="KW-1185">Reference proteome</keyword>
<sequence>MATKNLQPFMRAHPLFHYGFYCQALLTACLDQSCWGCRPCCQRVNPPPSHPKHTPKACPCCPSSGEQRKQPKRATSPFLQGHEALGEGREYGLKCGEVTLLQGAHKRERS</sequence>
<evidence type="ECO:0000313" key="2">
    <source>
        <dbReference type="Proteomes" id="UP000799770"/>
    </source>
</evidence>
<dbReference type="PROSITE" id="PS51257">
    <property type="entry name" value="PROKAR_LIPOPROTEIN"/>
    <property type="match status" value="1"/>
</dbReference>
<gene>
    <name evidence="1" type="ORF">BDV96DRAFT_584706</name>
</gene>
<dbReference type="Proteomes" id="UP000799770">
    <property type="component" value="Unassembled WGS sequence"/>
</dbReference>
<protein>
    <submittedName>
        <fullName evidence="1">Uncharacterized protein</fullName>
    </submittedName>
</protein>
<accession>A0A6A5YTL7</accession>
<organism evidence="1 2">
    <name type="scientific">Lophiotrema nucula</name>
    <dbReference type="NCBI Taxonomy" id="690887"/>
    <lineage>
        <taxon>Eukaryota</taxon>
        <taxon>Fungi</taxon>
        <taxon>Dikarya</taxon>
        <taxon>Ascomycota</taxon>
        <taxon>Pezizomycotina</taxon>
        <taxon>Dothideomycetes</taxon>
        <taxon>Pleosporomycetidae</taxon>
        <taxon>Pleosporales</taxon>
        <taxon>Lophiotremataceae</taxon>
        <taxon>Lophiotrema</taxon>
    </lineage>
</organism>
<dbReference type="EMBL" id="ML977340">
    <property type="protein sequence ID" value="KAF2109857.1"/>
    <property type="molecule type" value="Genomic_DNA"/>
</dbReference>
<name>A0A6A5YTL7_9PLEO</name>
<reference evidence="1" key="1">
    <citation type="journal article" date="2020" name="Stud. Mycol.">
        <title>101 Dothideomycetes genomes: a test case for predicting lifestyles and emergence of pathogens.</title>
        <authorList>
            <person name="Haridas S."/>
            <person name="Albert R."/>
            <person name="Binder M."/>
            <person name="Bloem J."/>
            <person name="Labutti K."/>
            <person name="Salamov A."/>
            <person name="Andreopoulos B."/>
            <person name="Baker S."/>
            <person name="Barry K."/>
            <person name="Bills G."/>
            <person name="Bluhm B."/>
            <person name="Cannon C."/>
            <person name="Castanera R."/>
            <person name="Culley D."/>
            <person name="Daum C."/>
            <person name="Ezra D."/>
            <person name="Gonzalez J."/>
            <person name="Henrissat B."/>
            <person name="Kuo A."/>
            <person name="Liang C."/>
            <person name="Lipzen A."/>
            <person name="Lutzoni F."/>
            <person name="Magnuson J."/>
            <person name="Mondo S."/>
            <person name="Nolan M."/>
            <person name="Ohm R."/>
            <person name="Pangilinan J."/>
            <person name="Park H.-J."/>
            <person name="Ramirez L."/>
            <person name="Alfaro M."/>
            <person name="Sun H."/>
            <person name="Tritt A."/>
            <person name="Yoshinaga Y."/>
            <person name="Zwiers L.-H."/>
            <person name="Turgeon B."/>
            <person name="Goodwin S."/>
            <person name="Spatafora J."/>
            <person name="Crous P."/>
            <person name="Grigoriev I."/>
        </authorList>
    </citation>
    <scope>NUCLEOTIDE SEQUENCE</scope>
    <source>
        <strain evidence="1">CBS 627.86</strain>
    </source>
</reference>
<dbReference type="AlphaFoldDB" id="A0A6A5YTL7"/>
<proteinExistence type="predicted"/>